<dbReference type="Pfam" id="PF13185">
    <property type="entry name" value="GAF_2"/>
    <property type="match status" value="1"/>
</dbReference>
<dbReference type="Pfam" id="PF00512">
    <property type="entry name" value="HisKA"/>
    <property type="match status" value="1"/>
</dbReference>
<keyword evidence="4" id="KW-1003">Cell membrane</keyword>
<evidence type="ECO:0000256" key="6">
    <source>
        <dbReference type="ARBA" id="ARBA00022679"/>
    </source>
</evidence>
<dbReference type="InterPro" id="IPR035965">
    <property type="entry name" value="PAS-like_dom_sf"/>
</dbReference>
<dbReference type="CDD" id="cd00082">
    <property type="entry name" value="HisKA"/>
    <property type="match status" value="1"/>
</dbReference>
<evidence type="ECO:0000256" key="11">
    <source>
        <dbReference type="ARBA" id="ARBA00022989"/>
    </source>
</evidence>
<dbReference type="SUPFAM" id="SSF47384">
    <property type="entry name" value="Homodimeric domain of signal transducing histidine kinase"/>
    <property type="match status" value="1"/>
</dbReference>
<feature type="domain" description="PAS" evidence="17">
    <location>
        <begin position="565"/>
        <end position="637"/>
    </location>
</feature>
<dbReference type="Pfam" id="PF00072">
    <property type="entry name" value="Response_reg"/>
    <property type="match status" value="1"/>
</dbReference>
<organism evidence="20 21">
    <name type="scientific">Candidatus Chloroploca mongolica</name>
    <dbReference type="NCBI Taxonomy" id="2528176"/>
    <lineage>
        <taxon>Bacteria</taxon>
        <taxon>Bacillati</taxon>
        <taxon>Chloroflexota</taxon>
        <taxon>Chloroflexia</taxon>
        <taxon>Chloroflexales</taxon>
        <taxon>Chloroflexineae</taxon>
        <taxon>Oscillochloridaceae</taxon>
        <taxon>Candidatus Chloroploca</taxon>
    </lineage>
</organism>
<evidence type="ECO:0000256" key="7">
    <source>
        <dbReference type="ARBA" id="ARBA00022692"/>
    </source>
</evidence>
<dbReference type="PROSITE" id="PS50885">
    <property type="entry name" value="HAMP"/>
    <property type="match status" value="1"/>
</dbReference>
<dbReference type="SUPFAM" id="SSF52172">
    <property type="entry name" value="CheY-like"/>
    <property type="match status" value="1"/>
</dbReference>
<keyword evidence="14" id="KW-0472">Membrane</keyword>
<dbReference type="Proteomes" id="UP001193081">
    <property type="component" value="Unassembled WGS sequence"/>
</dbReference>
<dbReference type="SMART" id="SM00387">
    <property type="entry name" value="HATPase_c"/>
    <property type="match status" value="1"/>
</dbReference>
<dbReference type="SMART" id="SM00065">
    <property type="entry name" value="GAF"/>
    <property type="match status" value="1"/>
</dbReference>
<dbReference type="SUPFAM" id="SSF103190">
    <property type="entry name" value="Sensory domain-like"/>
    <property type="match status" value="1"/>
</dbReference>
<evidence type="ECO:0000313" key="20">
    <source>
        <dbReference type="EMBL" id="MBP1464501.1"/>
    </source>
</evidence>
<keyword evidence="21" id="KW-1185">Reference proteome</keyword>
<dbReference type="InterPro" id="IPR003018">
    <property type="entry name" value="GAF"/>
</dbReference>
<dbReference type="PROSITE" id="PS50113">
    <property type="entry name" value="PAC"/>
    <property type="match status" value="1"/>
</dbReference>
<proteinExistence type="predicted"/>
<dbReference type="SMART" id="SM00091">
    <property type="entry name" value="PAS"/>
    <property type="match status" value="1"/>
</dbReference>
<evidence type="ECO:0000256" key="5">
    <source>
        <dbReference type="ARBA" id="ARBA00022553"/>
    </source>
</evidence>
<feature type="domain" description="Histidine kinase" evidence="15">
    <location>
        <begin position="704"/>
        <end position="927"/>
    </location>
</feature>
<dbReference type="InterPro" id="IPR001789">
    <property type="entry name" value="Sig_transdc_resp-reg_receiver"/>
</dbReference>
<dbReference type="InterPro" id="IPR036097">
    <property type="entry name" value="HisK_dim/P_sf"/>
</dbReference>
<evidence type="ECO:0000259" key="15">
    <source>
        <dbReference type="PROSITE" id="PS50109"/>
    </source>
</evidence>
<dbReference type="InterPro" id="IPR005467">
    <property type="entry name" value="His_kinase_dom"/>
</dbReference>
<comment type="subcellular location">
    <subcellularLocation>
        <location evidence="2">Cell membrane</location>
        <topology evidence="2">Multi-pass membrane protein</topology>
    </subcellularLocation>
</comment>
<dbReference type="PANTHER" id="PTHR43065:SF42">
    <property type="entry name" value="TWO-COMPONENT SENSOR PPRA"/>
    <property type="match status" value="1"/>
</dbReference>
<dbReference type="PROSITE" id="PS50110">
    <property type="entry name" value="RESPONSE_REGULATORY"/>
    <property type="match status" value="1"/>
</dbReference>
<dbReference type="InterPro" id="IPR003594">
    <property type="entry name" value="HATPase_dom"/>
</dbReference>
<dbReference type="PANTHER" id="PTHR43065">
    <property type="entry name" value="SENSOR HISTIDINE KINASE"/>
    <property type="match status" value="1"/>
</dbReference>
<evidence type="ECO:0000313" key="21">
    <source>
        <dbReference type="Proteomes" id="UP001193081"/>
    </source>
</evidence>
<dbReference type="Gene3D" id="3.30.450.40">
    <property type="match status" value="1"/>
</dbReference>
<evidence type="ECO:0000259" key="18">
    <source>
        <dbReference type="PROSITE" id="PS50113"/>
    </source>
</evidence>
<reference evidence="20 21" key="1">
    <citation type="submission" date="2021-03" db="EMBL/GenBank/DDBJ databases">
        <authorList>
            <person name="Grouzdev D.S."/>
        </authorList>
    </citation>
    <scope>NUCLEOTIDE SEQUENCE [LARGE SCALE GENOMIC DNA]</scope>
    <source>
        <strain evidence="20 21">M50-1</strain>
    </source>
</reference>
<evidence type="ECO:0000256" key="12">
    <source>
        <dbReference type="ARBA" id="ARBA00023012"/>
    </source>
</evidence>
<dbReference type="InterPro" id="IPR003661">
    <property type="entry name" value="HisK_dim/P_dom"/>
</dbReference>
<evidence type="ECO:0000256" key="1">
    <source>
        <dbReference type="ARBA" id="ARBA00000085"/>
    </source>
</evidence>
<dbReference type="Gene3D" id="6.10.340.10">
    <property type="match status" value="1"/>
</dbReference>
<dbReference type="Gene3D" id="1.10.287.130">
    <property type="match status" value="1"/>
</dbReference>
<keyword evidence="7 14" id="KW-0812">Transmembrane</keyword>
<keyword evidence="9" id="KW-0418">Kinase</keyword>
<dbReference type="CDD" id="cd00130">
    <property type="entry name" value="PAS"/>
    <property type="match status" value="1"/>
</dbReference>
<feature type="domain" description="Response regulatory" evidence="16">
    <location>
        <begin position="950"/>
        <end position="1067"/>
    </location>
</feature>
<keyword evidence="11 14" id="KW-1133">Transmembrane helix</keyword>
<sequence>MSQRTHLSLQRKLFLAFVLVMLIPIVVLSGYVLVRVRAMIVQQVSTDQLRLLETQATLLNGQLVTSGSDLIIALKSAELQQYAAQRDDPQPLIQSFATFLRQSQGRYTGLCLLDIEGNEEVCVRATEGAYLSVPQAELRNRAATPSFQRTLLQAQAGPGVPLTMTRIPSHANEVPRLDLATTYLDDSGAAIGVLVLEMPLEPLFATFHTETPDIEISVVEHDGTYLFEQNQLTTSTQPARRLDQVHPASAATILGQSAGILINPTDAPGKLLTFARVSPSSRSVLQWTLIYEQPIDKLLGGVTETYLVIGLITGLSILVALIAAHLLSITIVRPIQHLAAAAEQIGAGNLAIPIPQTGPAEIRALGQTLDQTVSRLQTALTTAEQRRHEAEALASAMQMLSASLNREEVLGLIFSELRKVVPYDSASVQAIQGDASVIIGCYGLAYAESLIGIRFSLQAGTTPNAEVAHSHTPLILNDATQNYPYFNDDPPINNPICAWMGVPMLMGDRLLGIITLDKYERGFYTVEHARLVAVFATQAAIAMEHARLYEEVSRELADRRRAEAAYARLAAIIESTNDLVGMARPNGEILFLNTAGRHVLGILPDEDLATIRVTDLYPPSRLAWLRTEAIPAVMHEGIWSGESIIYARDGTEIPVEQVILAHRTPDGQTEFISTIAHDMRERMRAEEQLRESQKMEALGRLAGGVAHDFNNLLTVIMGEADLILSDPPDDEDLCTSIAQIRQSGERAATLTRQLLAFSRRQVLQTETISLNEVLTDIEQLLRRLIGEQIRLQINLDPDLPLVRADPGQMTQVVMNLVINARDAMPDGGIIALTTTQRSITPAMETEYASVEAGTYAVLTVRDTGQGIDEQTRDHIFEPFFTTKPRGKGTGLGLATVHGIVRQSGGKILFASQPGQGTQFVIYLPVVVAAEIPPMTSPDPTAQAHKTKACTILLVEDDANVRELTRQLLSRLGMVVLEASDGEAALAIIRSHPTPIDLLLTDVVMPGELNGFQLGVAVQTLCPSIRTIYMSGYSDIALRQQALADQAICYLQKPFTADELAQALQAMIT</sequence>
<dbReference type="Pfam" id="PF02518">
    <property type="entry name" value="HATPase_c"/>
    <property type="match status" value="1"/>
</dbReference>
<dbReference type="InterPro" id="IPR029151">
    <property type="entry name" value="Sensor-like_sf"/>
</dbReference>
<evidence type="ECO:0000256" key="13">
    <source>
        <dbReference type="PROSITE-ProRule" id="PRU00169"/>
    </source>
</evidence>
<evidence type="ECO:0000256" key="10">
    <source>
        <dbReference type="ARBA" id="ARBA00022840"/>
    </source>
</evidence>
<dbReference type="CDD" id="cd06225">
    <property type="entry name" value="HAMP"/>
    <property type="match status" value="1"/>
</dbReference>
<dbReference type="InterPro" id="IPR004358">
    <property type="entry name" value="Sig_transdc_His_kin-like_C"/>
</dbReference>
<accession>A0ABS4D4Y7</accession>
<dbReference type="SMART" id="SM00388">
    <property type="entry name" value="HisKA"/>
    <property type="match status" value="1"/>
</dbReference>
<protein>
    <recommendedName>
        <fullName evidence="3">histidine kinase</fullName>
        <ecNumber evidence="3">2.7.13.3</ecNumber>
    </recommendedName>
</protein>
<dbReference type="Gene3D" id="3.40.50.2300">
    <property type="match status" value="1"/>
</dbReference>
<dbReference type="Gene3D" id="3.30.565.10">
    <property type="entry name" value="Histidine kinase-like ATPase, C-terminal domain"/>
    <property type="match status" value="1"/>
</dbReference>
<comment type="caution">
    <text evidence="20">The sequence shown here is derived from an EMBL/GenBank/DDBJ whole genome shotgun (WGS) entry which is preliminary data.</text>
</comment>
<keyword evidence="12" id="KW-0902">Two-component regulatory system</keyword>
<evidence type="ECO:0000256" key="14">
    <source>
        <dbReference type="SAM" id="Phobius"/>
    </source>
</evidence>
<evidence type="ECO:0000256" key="4">
    <source>
        <dbReference type="ARBA" id="ARBA00022475"/>
    </source>
</evidence>
<dbReference type="InterPro" id="IPR003660">
    <property type="entry name" value="HAMP_dom"/>
</dbReference>
<dbReference type="PROSITE" id="PS50112">
    <property type="entry name" value="PAS"/>
    <property type="match status" value="1"/>
</dbReference>
<feature type="transmembrane region" description="Helical" evidence="14">
    <location>
        <begin position="13"/>
        <end position="34"/>
    </location>
</feature>
<dbReference type="EC" id="2.7.13.3" evidence="3"/>
<gene>
    <name evidence="20" type="ORF">EYB53_002150</name>
</gene>
<evidence type="ECO:0000259" key="17">
    <source>
        <dbReference type="PROSITE" id="PS50112"/>
    </source>
</evidence>
<evidence type="ECO:0000256" key="8">
    <source>
        <dbReference type="ARBA" id="ARBA00022741"/>
    </source>
</evidence>
<dbReference type="PRINTS" id="PR00344">
    <property type="entry name" value="BCTRLSENSOR"/>
</dbReference>
<comment type="catalytic activity">
    <reaction evidence="1">
        <text>ATP + protein L-histidine = ADP + protein N-phospho-L-histidine.</text>
        <dbReference type="EC" id="2.7.13.3"/>
    </reaction>
</comment>
<dbReference type="SUPFAM" id="SSF158472">
    <property type="entry name" value="HAMP domain-like"/>
    <property type="match status" value="1"/>
</dbReference>
<dbReference type="NCBIfam" id="TIGR00229">
    <property type="entry name" value="sensory_box"/>
    <property type="match status" value="1"/>
</dbReference>
<dbReference type="SUPFAM" id="SSF55874">
    <property type="entry name" value="ATPase domain of HSP90 chaperone/DNA topoisomerase II/histidine kinase"/>
    <property type="match status" value="1"/>
</dbReference>
<keyword evidence="10" id="KW-0067">ATP-binding</keyword>
<evidence type="ECO:0000259" key="19">
    <source>
        <dbReference type="PROSITE" id="PS50885"/>
    </source>
</evidence>
<dbReference type="InterPro" id="IPR029016">
    <property type="entry name" value="GAF-like_dom_sf"/>
</dbReference>
<evidence type="ECO:0000259" key="16">
    <source>
        <dbReference type="PROSITE" id="PS50110"/>
    </source>
</evidence>
<dbReference type="InterPro" id="IPR000014">
    <property type="entry name" value="PAS"/>
</dbReference>
<name>A0ABS4D4Y7_9CHLR</name>
<evidence type="ECO:0000256" key="3">
    <source>
        <dbReference type="ARBA" id="ARBA00012438"/>
    </source>
</evidence>
<dbReference type="SUPFAM" id="SSF55785">
    <property type="entry name" value="PYP-like sensor domain (PAS domain)"/>
    <property type="match status" value="1"/>
</dbReference>
<feature type="modified residue" description="4-aspartylphosphate" evidence="13">
    <location>
        <position position="1001"/>
    </location>
</feature>
<dbReference type="PROSITE" id="PS50109">
    <property type="entry name" value="HIS_KIN"/>
    <property type="match status" value="1"/>
</dbReference>
<dbReference type="EMBL" id="SIJK02000002">
    <property type="protein sequence ID" value="MBP1464501.1"/>
    <property type="molecule type" value="Genomic_DNA"/>
</dbReference>
<evidence type="ECO:0000256" key="2">
    <source>
        <dbReference type="ARBA" id="ARBA00004651"/>
    </source>
</evidence>
<evidence type="ECO:0000256" key="9">
    <source>
        <dbReference type="ARBA" id="ARBA00022777"/>
    </source>
</evidence>
<dbReference type="Pfam" id="PF00672">
    <property type="entry name" value="HAMP"/>
    <property type="match status" value="1"/>
</dbReference>
<dbReference type="SMART" id="SM00448">
    <property type="entry name" value="REC"/>
    <property type="match status" value="1"/>
</dbReference>
<dbReference type="Gene3D" id="3.30.450.20">
    <property type="entry name" value="PAS domain"/>
    <property type="match status" value="2"/>
</dbReference>
<dbReference type="SUPFAM" id="SSF55781">
    <property type="entry name" value="GAF domain-like"/>
    <property type="match status" value="1"/>
</dbReference>
<dbReference type="InterPro" id="IPR000700">
    <property type="entry name" value="PAS-assoc_C"/>
</dbReference>
<feature type="domain" description="PAC" evidence="18">
    <location>
        <begin position="639"/>
        <end position="691"/>
    </location>
</feature>
<keyword evidence="8" id="KW-0547">Nucleotide-binding</keyword>
<dbReference type="SMART" id="SM00304">
    <property type="entry name" value="HAMP"/>
    <property type="match status" value="1"/>
</dbReference>
<feature type="transmembrane region" description="Helical" evidence="14">
    <location>
        <begin position="306"/>
        <end position="327"/>
    </location>
</feature>
<keyword evidence="5 13" id="KW-0597">Phosphoprotein</keyword>
<feature type="domain" description="HAMP" evidence="19">
    <location>
        <begin position="329"/>
        <end position="381"/>
    </location>
</feature>
<dbReference type="InterPro" id="IPR036890">
    <property type="entry name" value="HATPase_C_sf"/>
</dbReference>
<dbReference type="RefSeq" id="WP_135476269.1">
    <property type="nucleotide sequence ID" value="NZ_SIJK02000002.1"/>
</dbReference>
<keyword evidence="6" id="KW-0808">Transferase</keyword>
<dbReference type="InterPro" id="IPR011006">
    <property type="entry name" value="CheY-like_superfamily"/>
</dbReference>